<dbReference type="PANTHER" id="PTHR30136">
    <property type="entry name" value="HELIX-TURN-HELIX TRANSCRIPTIONAL REGULATOR, ICLR FAMILY"/>
    <property type="match status" value="1"/>
</dbReference>
<dbReference type="InterPro" id="IPR036388">
    <property type="entry name" value="WH-like_DNA-bd_sf"/>
</dbReference>
<protein>
    <recommendedName>
        <fullName evidence="8">IclR family transcriptional regulator</fullName>
    </recommendedName>
</protein>
<evidence type="ECO:0000259" key="5">
    <source>
        <dbReference type="PROSITE" id="PS51078"/>
    </source>
</evidence>
<dbReference type="STRING" id="1416806.CAL12_03125"/>
<dbReference type="Gene3D" id="3.30.450.40">
    <property type="match status" value="1"/>
</dbReference>
<proteinExistence type="predicted"/>
<evidence type="ECO:0000259" key="4">
    <source>
        <dbReference type="PROSITE" id="PS51077"/>
    </source>
</evidence>
<accession>A0A1W6YHB8</accession>
<dbReference type="PANTHER" id="PTHR30136:SF35">
    <property type="entry name" value="HTH-TYPE TRANSCRIPTIONAL REGULATOR RV1719"/>
    <property type="match status" value="1"/>
</dbReference>
<feature type="domain" description="IclR-ED" evidence="5">
    <location>
        <begin position="72"/>
        <end position="250"/>
    </location>
</feature>
<dbReference type="Proteomes" id="UP000194151">
    <property type="component" value="Chromosome"/>
</dbReference>
<gene>
    <name evidence="6" type="ORF">CAL12_03125</name>
</gene>
<keyword evidence="3" id="KW-0804">Transcription</keyword>
<dbReference type="PROSITE" id="PS51078">
    <property type="entry name" value="ICLR_ED"/>
    <property type="match status" value="1"/>
</dbReference>
<dbReference type="SUPFAM" id="SSF55781">
    <property type="entry name" value="GAF domain-like"/>
    <property type="match status" value="1"/>
</dbReference>
<keyword evidence="7" id="KW-1185">Reference proteome</keyword>
<keyword evidence="1" id="KW-0805">Transcription regulation</keyword>
<evidence type="ECO:0000256" key="2">
    <source>
        <dbReference type="ARBA" id="ARBA00023125"/>
    </source>
</evidence>
<dbReference type="InterPro" id="IPR005471">
    <property type="entry name" value="Tscrpt_reg_IclR_N"/>
</dbReference>
<evidence type="ECO:0000313" key="7">
    <source>
        <dbReference type="Proteomes" id="UP000194151"/>
    </source>
</evidence>
<dbReference type="InterPro" id="IPR029016">
    <property type="entry name" value="GAF-like_dom_sf"/>
</dbReference>
<dbReference type="InterPro" id="IPR036390">
    <property type="entry name" value="WH_DNA-bd_sf"/>
</dbReference>
<dbReference type="GO" id="GO:0003677">
    <property type="term" value="F:DNA binding"/>
    <property type="evidence" value="ECO:0007669"/>
    <property type="project" value="UniProtKB-KW"/>
</dbReference>
<evidence type="ECO:0000313" key="6">
    <source>
        <dbReference type="EMBL" id="ARP79913.1"/>
    </source>
</evidence>
<feature type="domain" description="HTH iclR-type" evidence="4">
    <location>
        <begin position="9"/>
        <end position="71"/>
    </location>
</feature>
<dbReference type="InterPro" id="IPR014757">
    <property type="entry name" value="Tscrpt_reg_IclR_C"/>
</dbReference>
<keyword evidence="2" id="KW-0238">DNA-binding</keyword>
<sequence>MRNPSETDVKSARRVVQIFQLFAELRQPVPLSLVSKRLELPKSSCLALLKTLESNGYLYRLNDGKDYYPTRRIFNEARIITENDPLLSSMGSLLHGLRETTGETVYLAKREGHLSHYVEVVESDQPLRYAASVGEKRQLHIGAAGQCLLAAMPDDERDALIDELDLTKYSANTITSPAKLKKAVAEGKARGWYLSVGGYQSGVASIGGYVWINGEPYAIVVAGPTERIIDNEQAIGRAVAALCKRVTQLR</sequence>
<dbReference type="GO" id="GO:0045892">
    <property type="term" value="P:negative regulation of DNA-templated transcription"/>
    <property type="evidence" value="ECO:0007669"/>
    <property type="project" value="TreeGrafter"/>
</dbReference>
<evidence type="ECO:0000256" key="1">
    <source>
        <dbReference type="ARBA" id="ARBA00023015"/>
    </source>
</evidence>
<dbReference type="GO" id="GO:0003700">
    <property type="term" value="F:DNA-binding transcription factor activity"/>
    <property type="evidence" value="ECO:0007669"/>
    <property type="project" value="TreeGrafter"/>
</dbReference>
<dbReference type="EMBL" id="CP021108">
    <property type="protein sequence ID" value="ARP79913.1"/>
    <property type="molecule type" value="Genomic_DNA"/>
</dbReference>
<evidence type="ECO:0000256" key="3">
    <source>
        <dbReference type="ARBA" id="ARBA00023163"/>
    </source>
</evidence>
<dbReference type="Pfam" id="PF01614">
    <property type="entry name" value="IclR_C"/>
    <property type="match status" value="1"/>
</dbReference>
<dbReference type="Pfam" id="PF09339">
    <property type="entry name" value="HTH_IclR"/>
    <property type="match status" value="1"/>
</dbReference>
<reference evidence="6 7" key="1">
    <citation type="submission" date="2017-05" db="EMBL/GenBank/DDBJ databases">
        <title>Complete and WGS of Bordetella genogroups.</title>
        <authorList>
            <person name="Spilker T."/>
            <person name="LiPuma J."/>
        </authorList>
    </citation>
    <scope>NUCLEOTIDE SEQUENCE [LARGE SCALE GENOMIC DNA]</scope>
    <source>
        <strain evidence="6 7">AU19157</strain>
    </source>
</reference>
<dbReference type="AlphaFoldDB" id="A0A1W6YHB8"/>
<dbReference type="KEGG" id="bgv:CAL12_03125"/>
<evidence type="ECO:0008006" key="8">
    <source>
        <dbReference type="Google" id="ProtNLM"/>
    </source>
</evidence>
<dbReference type="InterPro" id="IPR050707">
    <property type="entry name" value="HTH_MetabolicPath_Reg"/>
</dbReference>
<dbReference type="SMART" id="SM00346">
    <property type="entry name" value="HTH_ICLR"/>
    <property type="match status" value="1"/>
</dbReference>
<name>A0A1W6YHB8_9BORD</name>
<dbReference type="Gene3D" id="1.10.10.10">
    <property type="entry name" value="Winged helix-like DNA-binding domain superfamily/Winged helix DNA-binding domain"/>
    <property type="match status" value="1"/>
</dbReference>
<dbReference type="SUPFAM" id="SSF46785">
    <property type="entry name" value="Winged helix' DNA-binding domain"/>
    <property type="match status" value="1"/>
</dbReference>
<dbReference type="OrthoDB" id="8994386at2"/>
<organism evidence="6 7">
    <name type="scientific">Bordetella genomosp. 8</name>
    <dbReference type="NCBI Taxonomy" id="1416806"/>
    <lineage>
        <taxon>Bacteria</taxon>
        <taxon>Pseudomonadati</taxon>
        <taxon>Pseudomonadota</taxon>
        <taxon>Betaproteobacteria</taxon>
        <taxon>Burkholderiales</taxon>
        <taxon>Alcaligenaceae</taxon>
        <taxon>Bordetella</taxon>
    </lineage>
</organism>
<dbReference type="PROSITE" id="PS51077">
    <property type="entry name" value="HTH_ICLR"/>
    <property type="match status" value="1"/>
</dbReference>